<dbReference type="Proteomes" id="UP000490980">
    <property type="component" value="Unassembled WGS sequence"/>
</dbReference>
<accession>A0A7X5ZIB4</accession>
<dbReference type="EMBL" id="JAARLZ010000004">
    <property type="protein sequence ID" value="NII06604.1"/>
    <property type="molecule type" value="Genomic_DNA"/>
</dbReference>
<reference evidence="1 2" key="1">
    <citation type="submission" date="2020-03" db="EMBL/GenBank/DDBJ databases">
        <authorList>
            <person name="Lai Q."/>
        </authorList>
    </citation>
    <scope>NUCLEOTIDE SEQUENCE [LARGE SCALE GENOMIC DNA]</scope>
    <source>
        <strain evidence="1 2">CCUG 25036</strain>
    </source>
</reference>
<dbReference type="AlphaFoldDB" id="A0A7X5ZIB4"/>
<keyword evidence="2" id="KW-1185">Reference proteome</keyword>
<evidence type="ECO:0000313" key="1">
    <source>
        <dbReference type="EMBL" id="NII06604.1"/>
    </source>
</evidence>
<comment type="caution">
    <text evidence="1">The sequence shown here is derived from an EMBL/GenBank/DDBJ whole genome shotgun (WGS) entry which is preliminary data.</text>
</comment>
<sequence>MGAAAGQSPPPVTLGSPVPVSQLATMCGGSDTTNNINTQALTGAVNDNQANNTVSGGNLVSGSAFGGAAGLPTVIQNSGNNVLIQNATIVTVRMVP</sequence>
<gene>
    <name evidence="1" type="ORF">HBF25_09430</name>
</gene>
<evidence type="ECO:0000313" key="2">
    <source>
        <dbReference type="Proteomes" id="UP000490980"/>
    </source>
</evidence>
<protein>
    <submittedName>
        <fullName evidence="1">Uncharacterized protein</fullName>
    </submittedName>
</protein>
<organism evidence="1 2">
    <name type="scientific">Luteibacter anthropi</name>
    <dbReference type="NCBI Taxonomy" id="564369"/>
    <lineage>
        <taxon>Bacteria</taxon>
        <taxon>Pseudomonadati</taxon>
        <taxon>Pseudomonadota</taxon>
        <taxon>Gammaproteobacteria</taxon>
        <taxon>Lysobacterales</taxon>
        <taxon>Rhodanobacteraceae</taxon>
        <taxon>Luteibacter</taxon>
    </lineage>
</organism>
<proteinExistence type="predicted"/>
<name>A0A7X5ZIB4_9GAMM</name>